<protein>
    <submittedName>
        <fullName evidence="1">S-adenosyl methyltransferase</fullName>
    </submittedName>
</protein>
<keyword evidence="1" id="KW-0808">Transferase</keyword>
<dbReference type="SUPFAM" id="SSF53335">
    <property type="entry name" value="S-adenosyl-L-methionine-dependent methyltransferases"/>
    <property type="match status" value="1"/>
</dbReference>
<evidence type="ECO:0000313" key="2">
    <source>
        <dbReference type="Proteomes" id="UP000277671"/>
    </source>
</evidence>
<proteinExistence type="predicted"/>
<comment type="caution">
    <text evidence="1">The sequence shown here is derived from an EMBL/GenBank/DDBJ whole genome shotgun (WGS) entry which is preliminary data.</text>
</comment>
<dbReference type="AlphaFoldDB" id="A0A495JJ83"/>
<dbReference type="EMBL" id="RBKT01000001">
    <property type="protein sequence ID" value="RKR88382.1"/>
    <property type="molecule type" value="Genomic_DNA"/>
</dbReference>
<keyword evidence="2" id="KW-1185">Reference proteome</keyword>
<dbReference type="Proteomes" id="UP000277671">
    <property type="component" value="Unassembled WGS sequence"/>
</dbReference>
<dbReference type="Gene3D" id="3.40.50.150">
    <property type="entry name" value="Vaccinia Virus protein VP39"/>
    <property type="match status" value="1"/>
</dbReference>
<dbReference type="GO" id="GO:0008168">
    <property type="term" value="F:methyltransferase activity"/>
    <property type="evidence" value="ECO:0007669"/>
    <property type="project" value="UniProtKB-KW"/>
</dbReference>
<dbReference type="InterPro" id="IPR029063">
    <property type="entry name" value="SAM-dependent_MTases_sf"/>
</dbReference>
<dbReference type="GO" id="GO:0032259">
    <property type="term" value="P:methylation"/>
    <property type="evidence" value="ECO:0007669"/>
    <property type="project" value="UniProtKB-KW"/>
</dbReference>
<organism evidence="1 2">
    <name type="scientific">Micromonospora pisi</name>
    <dbReference type="NCBI Taxonomy" id="589240"/>
    <lineage>
        <taxon>Bacteria</taxon>
        <taxon>Bacillati</taxon>
        <taxon>Actinomycetota</taxon>
        <taxon>Actinomycetes</taxon>
        <taxon>Micromonosporales</taxon>
        <taxon>Micromonosporaceae</taxon>
        <taxon>Micromonospora</taxon>
    </lineage>
</organism>
<sequence>MIIAGGWPSSVPDRAVPIDTLVGLTQLPDLGTQLEPAVPSDRRPTCVAAPSVRKNALMTEDLEFPSGSKLDTTVPHSARIWNYWLGGKDNFAVDRAAGDEVIAHIPDIPIGAKSERAFLKRVVRFLVEDAGIRQFLDVGTGLPSADNTHEVAQSLDPRCRVVYIDNDPLVMAHARALLTSAPGGSCDYVEADLRQPDTILASARQTLDFSQPIGLMLLGVVNHLMDDDVAYDSVAQLVQAMPTGSYLVLTHSTAEIHGEPMLRVMRETTERGGTPIRARTKTELERFFDGLDLLEPGVVTCSRWRPHPESDEPEVYLFGGVGRIG</sequence>
<keyword evidence="1" id="KW-0489">Methyltransferase</keyword>
<name>A0A495JJ83_9ACTN</name>
<evidence type="ECO:0000313" key="1">
    <source>
        <dbReference type="EMBL" id="RKR88382.1"/>
    </source>
</evidence>
<reference evidence="1 2" key="1">
    <citation type="submission" date="2018-10" db="EMBL/GenBank/DDBJ databases">
        <title>Sequencing the genomes of 1000 actinobacteria strains.</title>
        <authorList>
            <person name="Klenk H.-P."/>
        </authorList>
    </citation>
    <scope>NUCLEOTIDE SEQUENCE [LARGE SCALE GENOMIC DNA]</scope>
    <source>
        <strain evidence="1 2">DSM 45175</strain>
    </source>
</reference>
<dbReference type="Pfam" id="PF04672">
    <property type="entry name" value="Methyltransf_19"/>
    <property type="match status" value="1"/>
</dbReference>
<dbReference type="InterPro" id="IPR006764">
    <property type="entry name" value="SAM_dep_MeTrfase_SAV2177_type"/>
</dbReference>
<gene>
    <name evidence="1" type="ORF">BDK92_2699</name>
</gene>
<accession>A0A495JJ83</accession>